<accession>A0A016US76</accession>
<dbReference type="AlphaFoldDB" id="A0A016US76"/>
<proteinExistence type="predicted"/>
<dbReference type="EMBL" id="JARK01001365">
    <property type="protein sequence ID" value="EYC17786.1"/>
    <property type="molecule type" value="Genomic_DNA"/>
</dbReference>
<reference evidence="2" key="1">
    <citation type="journal article" date="2015" name="Nat. Genet.">
        <title>The genome and transcriptome of the zoonotic hookworm Ancylostoma ceylanicum identify infection-specific gene families.</title>
        <authorList>
            <person name="Schwarz E.M."/>
            <person name="Hu Y."/>
            <person name="Antoshechkin I."/>
            <person name="Miller M.M."/>
            <person name="Sternberg P.W."/>
            <person name="Aroian R.V."/>
        </authorList>
    </citation>
    <scope>NUCLEOTIDE SEQUENCE</scope>
    <source>
        <strain evidence="2">HY135</strain>
    </source>
</reference>
<dbReference type="Proteomes" id="UP000024635">
    <property type="component" value="Unassembled WGS sequence"/>
</dbReference>
<organism evidence="1 2">
    <name type="scientific">Ancylostoma ceylanicum</name>
    <dbReference type="NCBI Taxonomy" id="53326"/>
    <lineage>
        <taxon>Eukaryota</taxon>
        <taxon>Metazoa</taxon>
        <taxon>Ecdysozoa</taxon>
        <taxon>Nematoda</taxon>
        <taxon>Chromadorea</taxon>
        <taxon>Rhabditida</taxon>
        <taxon>Rhabditina</taxon>
        <taxon>Rhabditomorpha</taxon>
        <taxon>Strongyloidea</taxon>
        <taxon>Ancylostomatidae</taxon>
        <taxon>Ancylostomatinae</taxon>
        <taxon>Ancylostoma</taxon>
    </lineage>
</organism>
<sequence length="83" mass="9607">MKMKHKVNINNDNLKAQLTAASHRCPWGQDGVLYEHAEDHIRSIPARRHPEIFHHELIALGNRRRQHPLTGINLFFIVLVLTA</sequence>
<gene>
    <name evidence="1" type="primary">Acey_s0029.g1872</name>
    <name evidence="1" type="ORF">Y032_0029g1872</name>
</gene>
<evidence type="ECO:0000313" key="2">
    <source>
        <dbReference type="Proteomes" id="UP000024635"/>
    </source>
</evidence>
<protein>
    <submittedName>
        <fullName evidence="1">Uncharacterized protein</fullName>
    </submittedName>
</protein>
<name>A0A016US76_9BILA</name>
<evidence type="ECO:0000313" key="1">
    <source>
        <dbReference type="EMBL" id="EYC17786.1"/>
    </source>
</evidence>
<comment type="caution">
    <text evidence="1">The sequence shown here is derived from an EMBL/GenBank/DDBJ whole genome shotgun (WGS) entry which is preliminary data.</text>
</comment>
<keyword evidence="2" id="KW-1185">Reference proteome</keyword>